<accession>A0A1B6MFL4</accession>
<name>A0A1B6MFL4_9HEMI</name>
<evidence type="ECO:0000259" key="1">
    <source>
        <dbReference type="PROSITE" id="PS51029"/>
    </source>
</evidence>
<proteinExistence type="predicted"/>
<dbReference type="PROSITE" id="PS51029">
    <property type="entry name" value="MADF"/>
    <property type="match status" value="1"/>
</dbReference>
<sequence>MSEIKWSSGEVIQFLNLYREYPCLWDITHIDYLNRALKRTSFQELMVKLDELGLNTEEDVLRKKIKSIRDTYRNELTKIKKSKNGEAGTDSLYKPKLFWFSTAD</sequence>
<dbReference type="PANTHER" id="PTHR21505">
    <property type="entry name" value="MADF DOMAIN-CONTAINING PROTEIN-RELATED"/>
    <property type="match status" value="1"/>
</dbReference>
<feature type="domain" description="MADF" evidence="1">
    <location>
        <begin position="13"/>
        <end position="104"/>
    </location>
</feature>
<dbReference type="EMBL" id="GEBQ01005237">
    <property type="protein sequence ID" value="JAT34740.1"/>
    <property type="molecule type" value="Transcribed_RNA"/>
</dbReference>
<gene>
    <name evidence="2" type="ORF">g.17276</name>
</gene>
<protein>
    <recommendedName>
        <fullName evidence="1">MADF domain-containing protein</fullName>
    </recommendedName>
</protein>
<feature type="non-terminal residue" evidence="2">
    <location>
        <position position="104"/>
    </location>
</feature>
<dbReference type="AlphaFoldDB" id="A0A1B6MFL4"/>
<dbReference type="SMART" id="SM00595">
    <property type="entry name" value="MADF"/>
    <property type="match status" value="1"/>
</dbReference>
<organism evidence="2">
    <name type="scientific">Graphocephala atropunctata</name>
    <dbReference type="NCBI Taxonomy" id="36148"/>
    <lineage>
        <taxon>Eukaryota</taxon>
        <taxon>Metazoa</taxon>
        <taxon>Ecdysozoa</taxon>
        <taxon>Arthropoda</taxon>
        <taxon>Hexapoda</taxon>
        <taxon>Insecta</taxon>
        <taxon>Pterygota</taxon>
        <taxon>Neoptera</taxon>
        <taxon>Paraneoptera</taxon>
        <taxon>Hemiptera</taxon>
        <taxon>Auchenorrhyncha</taxon>
        <taxon>Membracoidea</taxon>
        <taxon>Cicadellidae</taxon>
        <taxon>Cicadellinae</taxon>
        <taxon>Cicadellini</taxon>
        <taxon>Graphocephala</taxon>
    </lineage>
</organism>
<dbReference type="InterPro" id="IPR006578">
    <property type="entry name" value="MADF-dom"/>
</dbReference>
<reference evidence="2" key="1">
    <citation type="submission" date="2015-11" db="EMBL/GenBank/DDBJ databases">
        <title>De novo transcriptome assembly of four potential Pierce s Disease insect vectors from Arizona vineyards.</title>
        <authorList>
            <person name="Tassone E.E."/>
        </authorList>
    </citation>
    <scope>NUCLEOTIDE SEQUENCE</scope>
</reference>
<dbReference type="Pfam" id="PF10545">
    <property type="entry name" value="MADF_DNA_bdg"/>
    <property type="match status" value="1"/>
</dbReference>
<evidence type="ECO:0000313" key="2">
    <source>
        <dbReference type="EMBL" id="JAT34740.1"/>
    </source>
</evidence>
<dbReference type="PANTHER" id="PTHR21505:SF12">
    <property type="entry name" value="MADF DOMAIN-CONTAINING PROTEIN-RELATED"/>
    <property type="match status" value="1"/>
</dbReference>